<evidence type="ECO:0000313" key="7">
    <source>
        <dbReference type="Proteomes" id="UP000248423"/>
    </source>
</evidence>
<dbReference type="EMBL" id="KZ826315">
    <property type="protein sequence ID" value="PYI12655.1"/>
    <property type="molecule type" value="Genomic_DNA"/>
</dbReference>
<dbReference type="STRING" id="1448318.A0A319EW07"/>
<protein>
    <submittedName>
        <fullName evidence="6">Glycoside hydrolase</fullName>
    </submittedName>
</protein>
<dbReference type="Gene3D" id="3.20.20.80">
    <property type="entry name" value="Glycosidases"/>
    <property type="match status" value="1"/>
</dbReference>
<dbReference type="InterPro" id="IPR013780">
    <property type="entry name" value="Glyco_hydro_b"/>
</dbReference>
<evidence type="ECO:0000256" key="3">
    <source>
        <dbReference type="ARBA" id="ARBA00023295"/>
    </source>
</evidence>
<reference evidence="6 7" key="1">
    <citation type="submission" date="2018-02" db="EMBL/GenBank/DDBJ databases">
        <title>The genomes of Aspergillus section Nigri reveals drivers in fungal speciation.</title>
        <authorList>
            <consortium name="DOE Joint Genome Institute"/>
            <person name="Vesth T.C."/>
            <person name="Nybo J."/>
            <person name="Theobald S."/>
            <person name="Brandl J."/>
            <person name="Frisvad J.C."/>
            <person name="Nielsen K.F."/>
            <person name="Lyhne E.K."/>
            <person name="Kogle M.E."/>
            <person name="Kuo A."/>
            <person name="Riley R."/>
            <person name="Clum A."/>
            <person name="Nolan M."/>
            <person name="Lipzen A."/>
            <person name="Salamov A."/>
            <person name="Henrissat B."/>
            <person name="Wiebenga A."/>
            <person name="De vries R.P."/>
            <person name="Grigoriev I.V."/>
            <person name="Mortensen U.H."/>
            <person name="Andersen M.R."/>
            <person name="Baker S.E."/>
        </authorList>
    </citation>
    <scope>NUCLEOTIDE SEQUENCE [LARGE SCALE GENOMIC DNA]</scope>
    <source>
        <strain evidence="6 7">CBS 121057</strain>
    </source>
</reference>
<name>A0A319EW07_ASPSB</name>
<dbReference type="OrthoDB" id="1740265at2759"/>
<dbReference type="AlphaFoldDB" id="A0A319EW07"/>
<dbReference type="Proteomes" id="UP000248423">
    <property type="component" value="Unassembled WGS sequence"/>
</dbReference>
<dbReference type="GO" id="GO:0033934">
    <property type="term" value="F:glucan 1,4-alpha-maltotriohydrolase activity"/>
    <property type="evidence" value="ECO:0007669"/>
    <property type="project" value="TreeGrafter"/>
</dbReference>
<organism evidence="6 7">
    <name type="scientific">Aspergillus sclerotiicarbonarius (strain CBS 121057 / IBT 28362)</name>
    <dbReference type="NCBI Taxonomy" id="1448318"/>
    <lineage>
        <taxon>Eukaryota</taxon>
        <taxon>Fungi</taxon>
        <taxon>Dikarya</taxon>
        <taxon>Ascomycota</taxon>
        <taxon>Pezizomycotina</taxon>
        <taxon>Eurotiomycetes</taxon>
        <taxon>Eurotiomycetidae</taxon>
        <taxon>Eurotiales</taxon>
        <taxon>Aspergillaceae</taxon>
        <taxon>Aspergillus</taxon>
        <taxon>Aspergillus subgen. Circumdati</taxon>
    </lineage>
</organism>
<keyword evidence="3" id="KW-0326">Glycosidase</keyword>
<dbReference type="FunFam" id="3.20.20.80:FF:000064">
    <property type="entry name" value="Oligo-1,6-glucosidase"/>
    <property type="match status" value="1"/>
</dbReference>
<comment type="similarity">
    <text evidence="1">Belongs to the glycosyl hydrolase 13 family.</text>
</comment>
<dbReference type="InterPro" id="IPR006047">
    <property type="entry name" value="GH13_cat_dom"/>
</dbReference>
<dbReference type="Gene3D" id="3.90.400.10">
    <property type="entry name" value="Oligo-1,6-glucosidase, Domain 2"/>
    <property type="match status" value="1"/>
</dbReference>
<dbReference type="GO" id="GO:0004556">
    <property type="term" value="F:alpha-amylase activity"/>
    <property type="evidence" value="ECO:0007669"/>
    <property type="project" value="TreeGrafter"/>
</dbReference>
<feature type="domain" description="Glycosyl hydrolase family 13 catalytic" evidence="5">
    <location>
        <begin position="10"/>
        <end position="434"/>
    </location>
</feature>
<dbReference type="SUPFAM" id="SSF51445">
    <property type="entry name" value="(Trans)glycosidases"/>
    <property type="match status" value="1"/>
</dbReference>
<dbReference type="InterPro" id="IPR045857">
    <property type="entry name" value="O16G_dom_2"/>
</dbReference>
<dbReference type="CDD" id="cd11333">
    <property type="entry name" value="AmyAc_SI_OligoGlu_DGase"/>
    <property type="match status" value="1"/>
</dbReference>
<dbReference type="PANTHER" id="PTHR10357">
    <property type="entry name" value="ALPHA-AMYLASE FAMILY MEMBER"/>
    <property type="match status" value="1"/>
</dbReference>
<evidence type="ECO:0000256" key="2">
    <source>
        <dbReference type="ARBA" id="ARBA00022801"/>
    </source>
</evidence>
<keyword evidence="4" id="KW-0462">Maltose metabolism</keyword>
<dbReference type="InterPro" id="IPR017853">
    <property type="entry name" value="GH"/>
</dbReference>
<proteinExistence type="inferred from homology"/>
<dbReference type="PANTHER" id="PTHR10357:SF179">
    <property type="entry name" value="NEUTRAL AND BASIC AMINO ACID TRANSPORT PROTEIN RBAT"/>
    <property type="match status" value="1"/>
</dbReference>
<keyword evidence="7" id="KW-1185">Reference proteome</keyword>
<evidence type="ECO:0000259" key="5">
    <source>
        <dbReference type="SMART" id="SM00642"/>
    </source>
</evidence>
<dbReference type="SUPFAM" id="SSF51011">
    <property type="entry name" value="Glycosyl hydrolase domain"/>
    <property type="match status" value="1"/>
</dbReference>
<dbReference type="GO" id="GO:0000025">
    <property type="term" value="P:maltose catabolic process"/>
    <property type="evidence" value="ECO:0007669"/>
    <property type="project" value="TreeGrafter"/>
</dbReference>
<evidence type="ECO:0000313" key="6">
    <source>
        <dbReference type="EMBL" id="PYI12655.1"/>
    </source>
</evidence>
<evidence type="ECO:0000256" key="1">
    <source>
        <dbReference type="ARBA" id="ARBA00008061"/>
    </source>
</evidence>
<evidence type="ECO:0000256" key="4">
    <source>
        <dbReference type="ARBA" id="ARBA00026248"/>
    </source>
</evidence>
<dbReference type="GO" id="GO:0004574">
    <property type="term" value="F:oligo-1,6-glucosidase activity"/>
    <property type="evidence" value="ECO:0007669"/>
    <property type="project" value="TreeGrafter"/>
</dbReference>
<dbReference type="GO" id="GO:0005987">
    <property type="term" value="P:sucrose catabolic process"/>
    <property type="evidence" value="ECO:0007669"/>
    <property type="project" value="TreeGrafter"/>
</dbReference>
<keyword evidence="2 6" id="KW-0378">Hydrolase</keyword>
<dbReference type="Gene3D" id="2.60.40.1180">
    <property type="entry name" value="Golgi alpha-mannosidase II"/>
    <property type="match status" value="1"/>
</dbReference>
<dbReference type="SMART" id="SM00642">
    <property type="entry name" value="Aamy"/>
    <property type="match status" value="1"/>
</dbReference>
<gene>
    <name evidence="6" type="ORF">BO78DRAFT_435184</name>
</gene>
<dbReference type="VEuPathDB" id="FungiDB:BO78DRAFT_435184"/>
<accession>A0A319EW07</accession>
<sequence length="568" mass="64933">MWWKNATVYQIYPPSFKDSNGDGIGDIPGIHSQLDYIQSLGVDAIWLCPIYDSPQHDMGYDVSNYEGVYPPYGTIEDVEKLIEACHTRGLRIILDLVVNHTSIEHAWFQESRLSISSAKRDWYIWRPPRYDQDGKRHLPNNWRSCFGGSVWAWDEATGEYYLHLFTPQQPDLNWENEETRNAIYASAMEFWLRKGIDGFRVDVANAYSKDLSFPDAPVTDPQQEWQYASHLFCNGPRSHEYLREMGRILKKYNAMTVGELPLTPDIEQVLSYVSAKEGQLDMVFQFDMVHLGTGPDLKYQTVPRNWTLPELKERVRATQRLMDGTTDGWSTAFLENHDQARCVSRWGCESTPELWAQSAKMLAILVASLSGTLFIYQGQEIGMVNAPASWGMDEYKDVESKDYYEFVRSTSHDDPVALAAAKTALQHLARDHARMPMQWDGTPHAGFTTPNATPWMRAHDNYSVLNVKRQTLDGQSVLSFWKRVIAIRKEYPDVFAQGVFCHTNADDKLFIIEKEGDGRKLVVVLNFTPSEQEMDLGAKLGDQSKLLLSNAGESVHLLQPYEGRVYLV</sequence>
<dbReference type="Pfam" id="PF00128">
    <property type="entry name" value="Alpha-amylase"/>
    <property type="match status" value="1"/>
</dbReference>
<dbReference type="FunFam" id="3.90.400.10:FF:000004">
    <property type="entry name" value="Oligo-1,6-glucosidase"/>
    <property type="match status" value="1"/>
</dbReference>
<dbReference type="GO" id="GO:0004575">
    <property type="term" value="F:sucrose alpha-glucosidase activity"/>
    <property type="evidence" value="ECO:0007669"/>
    <property type="project" value="TreeGrafter"/>
</dbReference>
<dbReference type="FunFam" id="3.20.20.80:FF:000087">
    <property type="entry name" value="Oligo-1,6-glucosidase IMA1"/>
    <property type="match status" value="1"/>
</dbReference>